<reference evidence="3 4" key="1">
    <citation type="submission" date="2020-09" db="EMBL/GenBank/DDBJ databases">
        <title>Photobacterium sp. CAU 1568 isolated from sand of Sido Beach.</title>
        <authorList>
            <person name="Kim W."/>
        </authorList>
    </citation>
    <scope>NUCLEOTIDE SEQUENCE [LARGE SCALE GENOMIC DNA]</scope>
    <source>
        <strain evidence="3 4">CAU 1568</strain>
    </source>
</reference>
<dbReference type="InterPro" id="IPR029058">
    <property type="entry name" value="AB_hydrolase_fold"/>
</dbReference>
<organism evidence="3 4">
    <name type="scientific">Photobacterium arenosum</name>
    <dbReference type="NCBI Taxonomy" id="2774143"/>
    <lineage>
        <taxon>Bacteria</taxon>
        <taxon>Pseudomonadati</taxon>
        <taxon>Pseudomonadota</taxon>
        <taxon>Gammaproteobacteria</taxon>
        <taxon>Vibrionales</taxon>
        <taxon>Vibrionaceae</taxon>
        <taxon>Photobacterium</taxon>
    </lineage>
</organism>
<evidence type="ECO:0000259" key="2">
    <source>
        <dbReference type="Pfam" id="PF00975"/>
    </source>
</evidence>
<sequence length="247" mass="27848">MSVNGRFVCYKPNATAKVNLICFPFAGGSASVFYPWAARLPAHIQLLAYQPPGRAQRMAEPACMNIQDYMDDIWQDIKSITDKPFILFGHSMGALLAYEVIKKLDAHKICMPVKAVFSAAKSPWKNNRAKLISHLRDNDFINELKIKGGFPEQILNNKELMELCTPYIKSDYSIVEDYCSEKKYKLSVSSIVLSGMDDEISDNELAEWGDVFSQVPEIHSFPGGHFFINNDNVLDDIISLITKQPCE</sequence>
<dbReference type="Proteomes" id="UP000649768">
    <property type="component" value="Unassembled WGS sequence"/>
</dbReference>
<comment type="similarity">
    <text evidence="1">Belongs to the thioesterase family.</text>
</comment>
<protein>
    <submittedName>
        <fullName evidence="3">Thioesterase</fullName>
    </submittedName>
</protein>
<dbReference type="EMBL" id="JACYTP010000011">
    <property type="protein sequence ID" value="MBD8514256.1"/>
    <property type="molecule type" value="Genomic_DNA"/>
</dbReference>
<dbReference type="PANTHER" id="PTHR11487">
    <property type="entry name" value="THIOESTERASE"/>
    <property type="match status" value="1"/>
</dbReference>
<feature type="domain" description="Thioesterase" evidence="2">
    <location>
        <begin position="20"/>
        <end position="242"/>
    </location>
</feature>
<dbReference type="Gene3D" id="3.40.50.1820">
    <property type="entry name" value="alpha/beta hydrolase"/>
    <property type="match status" value="1"/>
</dbReference>
<dbReference type="InterPro" id="IPR001031">
    <property type="entry name" value="Thioesterase"/>
</dbReference>
<evidence type="ECO:0000313" key="3">
    <source>
        <dbReference type="EMBL" id="MBD8514256.1"/>
    </source>
</evidence>
<name>A0ABR9BPL3_9GAMM</name>
<dbReference type="Pfam" id="PF00975">
    <property type="entry name" value="Thioesterase"/>
    <property type="match status" value="1"/>
</dbReference>
<dbReference type="InterPro" id="IPR012223">
    <property type="entry name" value="TEII"/>
</dbReference>
<dbReference type="RefSeq" id="WP_192016905.1">
    <property type="nucleotide sequence ID" value="NZ_JACYTP010000011.1"/>
</dbReference>
<proteinExistence type="inferred from homology"/>
<dbReference type="PANTHER" id="PTHR11487:SF0">
    <property type="entry name" value="S-ACYL FATTY ACID SYNTHASE THIOESTERASE, MEDIUM CHAIN"/>
    <property type="match status" value="1"/>
</dbReference>
<keyword evidence="4" id="KW-1185">Reference proteome</keyword>
<evidence type="ECO:0000313" key="4">
    <source>
        <dbReference type="Proteomes" id="UP000649768"/>
    </source>
</evidence>
<dbReference type="SUPFAM" id="SSF53474">
    <property type="entry name" value="alpha/beta-Hydrolases"/>
    <property type="match status" value="1"/>
</dbReference>
<accession>A0ABR9BPL3</accession>
<comment type="caution">
    <text evidence="3">The sequence shown here is derived from an EMBL/GenBank/DDBJ whole genome shotgun (WGS) entry which is preliminary data.</text>
</comment>
<gene>
    <name evidence="3" type="ORF">IFO68_16355</name>
</gene>
<evidence type="ECO:0000256" key="1">
    <source>
        <dbReference type="ARBA" id="ARBA00007169"/>
    </source>
</evidence>